<feature type="region of interest" description="Disordered" evidence="1">
    <location>
        <begin position="1"/>
        <end position="36"/>
    </location>
</feature>
<accession>A0A398BU40</accession>
<dbReference type="SUPFAM" id="SSF54106">
    <property type="entry name" value="LysM domain"/>
    <property type="match status" value="1"/>
</dbReference>
<organism evidence="3 4">
    <name type="scientific">Gemmobacter lutimaris</name>
    <dbReference type="NCBI Taxonomy" id="2306023"/>
    <lineage>
        <taxon>Bacteria</taxon>
        <taxon>Pseudomonadati</taxon>
        <taxon>Pseudomonadota</taxon>
        <taxon>Alphaproteobacteria</taxon>
        <taxon>Rhodobacterales</taxon>
        <taxon>Paracoccaceae</taxon>
        <taxon>Gemmobacter</taxon>
    </lineage>
</organism>
<dbReference type="Pfam" id="PF01476">
    <property type="entry name" value="LysM"/>
    <property type="match status" value="1"/>
</dbReference>
<evidence type="ECO:0000259" key="2">
    <source>
        <dbReference type="PROSITE" id="PS51782"/>
    </source>
</evidence>
<protein>
    <submittedName>
        <fullName evidence="3">LysM peptidoglycan-binding domain-containing protein</fullName>
    </submittedName>
</protein>
<dbReference type="AlphaFoldDB" id="A0A398BU40"/>
<reference evidence="3 4" key="1">
    <citation type="submission" date="2018-09" db="EMBL/GenBank/DDBJ databases">
        <title>Gemmobacter lutimaris sp. nov., a marine bacterium isolated from tidal flat.</title>
        <authorList>
            <person name="Lee D.W."/>
            <person name="Yoo Y."/>
            <person name="Kim J.-J."/>
            <person name="Kim B.S."/>
        </authorList>
    </citation>
    <scope>NUCLEOTIDE SEQUENCE [LARGE SCALE GENOMIC DNA]</scope>
    <source>
        <strain evidence="3 4">YJ-T1-11</strain>
    </source>
</reference>
<dbReference type="OrthoDB" id="370541at2"/>
<dbReference type="SMART" id="SM00257">
    <property type="entry name" value="LysM"/>
    <property type="match status" value="1"/>
</dbReference>
<sequence length="94" mass="10073">METPVPDGNEAAAPQPVAEPEATATPEAPVATGAEAAPLRPVSVTVQPGFTLWRIARENFGDGVMYVKVFDANKDQIRNPDLIYPGQVFLIPDQ</sequence>
<name>A0A398BU40_9RHOB</name>
<keyword evidence="4" id="KW-1185">Reference proteome</keyword>
<evidence type="ECO:0000313" key="4">
    <source>
        <dbReference type="Proteomes" id="UP000266649"/>
    </source>
</evidence>
<dbReference type="PANTHER" id="PTHR34700">
    <property type="entry name" value="POTASSIUM BINDING PROTEIN KBP"/>
    <property type="match status" value="1"/>
</dbReference>
<dbReference type="PANTHER" id="PTHR34700:SF4">
    <property type="entry name" value="PHAGE-LIKE ELEMENT PBSX PROTEIN XKDP"/>
    <property type="match status" value="1"/>
</dbReference>
<dbReference type="CDD" id="cd00118">
    <property type="entry name" value="LysM"/>
    <property type="match status" value="1"/>
</dbReference>
<dbReference type="PROSITE" id="PS51782">
    <property type="entry name" value="LYSM"/>
    <property type="match status" value="1"/>
</dbReference>
<dbReference type="InterPro" id="IPR036779">
    <property type="entry name" value="LysM_dom_sf"/>
</dbReference>
<dbReference type="EMBL" id="QXXQ01000001">
    <property type="protein sequence ID" value="RID93922.1"/>
    <property type="molecule type" value="Genomic_DNA"/>
</dbReference>
<evidence type="ECO:0000256" key="1">
    <source>
        <dbReference type="SAM" id="MobiDB-lite"/>
    </source>
</evidence>
<dbReference type="InterPro" id="IPR018392">
    <property type="entry name" value="LysM"/>
</dbReference>
<dbReference type="Proteomes" id="UP000266649">
    <property type="component" value="Unassembled WGS sequence"/>
</dbReference>
<evidence type="ECO:0000313" key="3">
    <source>
        <dbReference type="EMBL" id="RID93922.1"/>
    </source>
</evidence>
<comment type="caution">
    <text evidence="3">The sequence shown here is derived from an EMBL/GenBank/DDBJ whole genome shotgun (WGS) entry which is preliminary data.</text>
</comment>
<dbReference type="InterPro" id="IPR052196">
    <property type="entry name" value="Bact_Kbp"/>
</dbReference>
<proteinExistence type="predicted"/>
<feature type="domain" description="LysM" evidence="2">
    <location>
        <begin position="42"/>
        <end position="91"/>
    </location>
</feature>
<dbReference type="Gene3D" id="3.10.350.10">
    <property type="entry name" value="LysM domain"/>
    <property type="match status" value="1"/>
</dbReference>
<feature type="compositionally biased region" description="Low complexity" evidence="1">
    <location>
        <begin position="10"/>
        <end position="36"/>
    </location>
</feature>
<gene>
    <name evidence="3" type="ORF">D2N39_01320</name>
</gene>